<dbReference type="OrthoDB" id="8078993at2"/>
<keyword evidence="2" id="KW-1185">Reference proteome</keyword>
<organism evidence="1 2">
    <name type="scientific">Dysgonomonas mossii DSM 22836</name>
    <dbReference type="NCBI Taxonomy" id="742767"/>
    <lineage>
        <taxon>Bacteria</taxon>
        <taxon>Pseudomonadati</taxon>
        <taxon>Bacteroidota</taxon>
        <taxon>Bacteroidia</taxon>
        <taxon>Bacteroidales</taxon>
        <taxon>Dysgonomonadaceae</taxon>
        <taxon>Dysgonomonas</taxon>
    </lineage>
</organism>
<dbReference type="eggNOG" id="ENOG5033FUU">
    <property type="taxonomic scope" value="Bacteria"/>
</dbReference>
<name>F8WW21_9BACT</name>
<dbReference type="AlphaFoldDB" id="F8WW21"/>
<dbReference type="EMBL" id="ADLW01000001">
    <property type="protein sequence ID" value="EGK06636.1"/>
    <property type="molecule type" value="Genomic_DNA"/>
</dbReference>
<accession>F8WW21</accession>
<evidence type="ECO:0000313" key="2">
    <source>
        <dbReference type="Proteomes" id="UP000006420"/>
    </source>
</evidence>
<sequence>MDAQLLNLNLSQLVRAWNNSKDNSYADKRQQEYHDCLGKLFGFLKQESFEAIGDVEKRNMRDIISFFQKSLELLDSNTINSIPFELIECIKLASSDWISDHDQYIILTSYGDYAFVIPEDITLIYHLIESKYNIQFKYKLIQIKLPKYLFRDYLTNVVLYHELGHFVDNVLKISPVLTDLFFVHYASRTHGIIDEIITYFPFLEDPRFSENDKKILIANHTGEYFSDIFASQYIGSFINQHLIYLSEDYPTHASISHPSLTNRVRFVDEFLNNKPDGFVLKSLKETLFNVSKCSLEKRFIELKKDDFLSLIPSEIDKKENLHSLFKLGWDIWLNESYKFKLNNNMKDDLLPSQVYTIINSLIEKSINNFIIIDLWTKNK</sequence>
<gene>
    <name evidence="1" type="ORF">HMPREF9456_00510</name>
</gene>
<comment type="caution">
    <text evidence="1">The sequence shown here is derived from an EMBL/GenBank/DDBJ whole genome shotgun (WGS) entry which is preliminary data.</text>
</comment>
<dbReference type="Proteomes" id="UP000006420">
    <property type="component" value="Unassembled WGS sequence"/>
</dbReference>
<dbReference type="RefSeq" id="WP_006841881.1">
    <property type="nucleotide sequence ID" value="NZ_AQWJ01000001.1"/>
</dbReference>
<dbReference type="STRING" id="742767.HMPREF9456_00510"/>
<protein>
    <submittedName>
        <fullName evidence="1">Uncharacterized protein</fullName>
    </submittedName>
</protein>
<evidence type="ECO:0000313" key="1">
    <source>
        <dbReference type="EMBL" id="EGK06636.1"/>
    </source>
</evidence>
<proteinExistence type="predicted"/>
<dbReference type="GeneID" id="78081195"/>
<reference evidence="1 2" key="1">
    <citation type="submission" date="2011-04" db="EMBL/GenBank/DDBJ databases">
        <title>The Genome Sequence of Dysgonomonas mossii DSM 22836.</title>
        <authorList>
            <consortium name="The Broad Institute Genome Sequencing Platform"/>
            <person name="Earl A."/>
            <person name="Ward D."/>
            <person name="Feldgarden M."/>
            <person name="Gevers D."/>
            <person name="Pudlo N."/>
            <person name="Martens E."/>
            <person name="Allen-Vercoe E."/>
            <person name="Young S.K."/>
            <person name="Zeng Q."/>
            <person name="Gargeya S."/>
            <person name="Fitzgerald M."/>
            <person name="Haas B."/>
            <person name="Abouelleil A."/>
            <person name="Alvarado L."/>
            <person name="Arachchi H.M."/>
            <person name="Berlin A."/>
            <person name="Brown A."/>
            <person name="Chapman S.B."/>
            <person name="Chen Z."/>
            <person name="Dunbar C."/>
            <person name="Freedman E."/>
            <person name="Gearin G."/>
            <person name="Gellesch M."/>
            <person name="Goldberg J."/>
            <person name="Griggs A."/>
            <person name="Gujja S."/>
            <person name="Heiman D."/>
            <person name="Howarth C."/>
            <person name="Larson L."/>
            <person name="Lui A."/>
            <person name="MacDonald P.J.P."/>
            <person name="Mehta T."/>
            <person name="Montmayeur A."/>
            <person name="Murphy C."/>
            <person name="Neiman D."/>
            <person name="Pearson M."/>
            <person name="Priest M."/>
            <person name="Roberts A."/>
            <person name="Saif S."/>
            <person name="Shea T."/>
            <person name="Shenoy N."/>
            <person name="Sisk P."/>
            <person name="Stolte C."/>
            <person name="Sykes S."/>
            <person name="Yandava C."/>
            <person name="Wortman J."/>
            <person name="Nusbaum C."/>
            <person name="Birren B."/>
        </authorList>
    </citation>
    <scope>NUCLEOTIDE SEQUENCE [LARGE SCALE GENOMIC DNA]</scope>
    <source>
        <strain evidence="1 2">DSM 22836</strain>
    </source>
</reference>
<dbReference type="HOGENOM" id="CLU_801241_0_0_10"/>